<dbReference type="AlphaFoldDB" id="A0A7Y6M2T9"/>
<feature type="compositionally biased region" description="Basic residues" evidence="1">
    <location>
        <begin position="170"/>
        <end position="181"/>
    </location>
</feature>
<reference evidence="2 3" key="1">
    <citation type="submission" date="2020-06" db="EMBL/GenBank/DDBJ databases">
        <title>Nonomuraea sp. SMC257, a novel actinomycete isolated from soil.</title>
        <authorList>
            <person name="Chanama M."/>
        </authorList>
    </citation>
    <scope>NUCLEOTIDE SEQUENCE [LARGE SCALE GENOMIC DNA]</scope>
    <source>
        <strain evidence="2 3">SMC257</strain>
    </source>
</reference>
<protein>
    <submittedName>
        <fullName evidence="2">Uncharacterized protein</fullName>
    </submittedName>
</protein>
<evidence type="ECO:0000256" key="1">
    <source>
        <dbReference type="SAM" id="MobiDB-lite"/>
    </source>
</evidence>
<dbReference type="EMBL" id="JABWGN010000004">
    <property type="protein sequence ID" value="NUW31745.1"/>
    <property type="molecule type" value="Genomic_DNA"/>
</dbReference>
<gene>
    <name evidence="2" type="ORF">HTZ77_09930</name>
</gene>
<dbReference type="RefSeq" id="WP_175589192.1">
    <property type="nucleotide sequence ID" value="NZ_JABWGN010000004.1"/>
</dbReference>
<sequence>MEDGTVYLTSRPDGTVYRLPPTAYRYRTGDTAFTKVADAPAPGDESRRIHQLDADTLLGFAGSGGLWWLYLRSGASQFVDLLGAGHRPVTVVPRAPGTTRDSRHLLMLRMNAPVDRDFLLAAMAAEGVPLDAGYPPLGTMDALTRTGARRRAMPGRAERGAGAAVDAHGRARPGRGRRRGPRQGPRGLTIRRYGRSLDRCPSTMPARRGAGQNDPLVTRVNVAWSGARRG</sequence>
<dbReference type="Gene3D" id="3.90.1150.10">
    <property type="entry name" value="Aspartate Aminotransferase, domain 1"/>
    <property type="match status" value="1"/>
</dbReference>
<name>A0A7Y6M2T9_9ACTN</name>
<dbReference type="InterPro" id="IPR015422">
    <property type="entry name" value="PyrdxlP-dep_Trfase_small"/>
</dbReference>
<comment type="caution">
    <text evidence="2">The sequence shown here is derived from an EMBL/GenBank/DDBJ whole genome shotgun (WGS) entry which is preliminary data.</text>
</comment>
<dbReference type="Proteomes" id="UP000586042">
    <property type="component" value="Unassembled WGS sequence"/>
</dbReference>
<proteinExistence type="predicted"/>
<evidence type="ECO:0000313" key="2">
    <source>
        <dbReference type="EMBL" id="NUW31745.1"/>
    </source>
</evidence>
<accession>A0A7Y6M2T9</accession>
<organism evidence="2 3">
    <name type="scientific">Nonomuraea montanisoli</name>
    <dbReference type="NCBI Taxonomy" id="2741721"/>
    <lineage>
        <taxon>Bacteria</taxon>
        <taxon>Bacillati</taxon>
        <taxon>Actinomycetota</taxon>
        <taxon>Actinomycetes</taxon>
        <taxon>Streptosporangiales</taxon>
        <taxon>Streptosporangiaceae</taxon>
        <taxon>Nonomuraea</taxon>
    </lineage>
</organism>
<evidence type="ECO:0000313" key="3">
    <source>
        <dbReference type="Proteomes" id="UP000586042"/>
    </source>
</evidence>
<keyword evidence="3" id="KW-1185">Reference proteome</keyword>
<feature type="region of interest" description="Disordered" evidence="1">
    <location>
        <begin position="154"/>
        <end position="192"/>
    </location>
</feature>